<evidence type="ECO:0000313" key="4">
    <source>
        <dbReference type="EMBL" id="SCU98218.1"/>
    </source>
</evidence>
<feature type="region of interest" description="Disordered" evidence="3">
    <location>
        <begin position="216"/>
        <end position="235"/>
    </location>
</feature>
<dbReference type="InterPro" id="IPR015915">
    <property type="entry name" value="Kelch-typ_b-propeller"/>
</dbReference>
<feature type="region of interest" description="Disordered" evidence="3">
    <location>
        <begin position="486"/>
        <end position="512"/>
    </location>
</feature>
<dbReference type="PANTHER" id="PTHR46093:SF18">
    <property type="entry name" value="FIBRONECTIN TYPE-III DOMAIN-CONTAINING PROTEIN"/>
    <property type="match status" value="1"/>
</dbReference>
<keyword evidence="1" id="KW-0880">Kelch repeat</keyword>
<gene>
    <name evidence="4" type="ORF">LAMI_0F13586G</name>
</gene>
<protein>
    <submittedName>
        <fullName evidence="4">LAMI_0F13586g1_1</fullName>
    </submittedName>
</protein>
<dbReference type="Proteomes" id="UP000191024">
    <property type="component" value="Chromosome F"/>
</dbReference>
<proteinExistence type="predicted"/>
<feature type="compositionally biased region" description="Polar residues" evidence="3">
    <location>
        <begin position="486"/>
        <end position="504"/>
    </location>
</feature>
<dbReference type="InterPro" id="IPR011043">
    <property type="entry name" value="Gal_Oxase/kelch_b-propeller"/>
</dbReference>
<dbReference type="SUPFAM" id="SSF50965">
    <property type="entry name" value="Galactose oxidase, central domain"/>
    <property type="match status" value="1"/>
</dbReference>
<sequence>MQTIVSNSSERLAERLEVESRTNLEVNAVSVGGGGSAGSAISTGNGVGTHNVSGHMNLTMSSKEQYEKVAKPPQFLNNYISGVRNDLMDMPAERRKLDNERSLLSYYGSKVHTSRHDSVTSGASDTQLSADSPKRNARLRPAQPNLSRLLSDHQTPLRKPRKDKKYSPEVVNKGYLSYCSKLPIPDQESPELTKRHNMWFPIMKWDIASPEGYDDGPALTSRSSSSSLGPKQSAKAVPMGRENSWIFTNATIHASADPTEHNTFLGSFTMPPLFGEMKLPPFVYHCAVELGNHIYIMGGLTPSYYYSDEIPDLSMFRVDGVKNLPPPLIESVVNSPAMVNNHELFVVSSASYRVRKPHMTGQIPPPLLCMTASILTKRHLFCYGGFEIKTETSIDDKTGKFYLKKRAYLNNTGYVLDVITFKFSKVELIAQPTSFTAYPSTVPRFGHSQVSVAHSSMTPVKCPSCTNVEPHDHHEDLNDSILSKGVSSNSPYSLPIRTESNPSKAGTPERILNNKLSGSLNSGVYTILVMGGYRQSGDDDYTVLRDLWKIEVTVTARGKRNYFKFADTALATMFPCVPLDLDCPTWPAKRAFHACQVFDTASLDEPTLEEELQIMLASLKRNFSVDGGSAAKSSNQAQRRRSATFKSDTDIDQQSSDCELDPLTARESSHSRPVGKTLVIHGGSNKDQVYGDMWFFDLDTEEWSRSPTYMVGNNGKRIQGDLTMVGHTLVRAGPAAILTGGFTQEDVKKHWPTQQFVEEESPHEQVKPATFHLLNIGNMTFSNLFVGEEHRVQSGEVPKPWADTYRLNSIVTIYSNGFLYIVGGLVAKTKDIKQVYLRGTITICILPMVSTPKLLNS</sequence>
<feature type="compositionally biased region" description="Polar residues" evidence="3">
    <location>
        <begin position="119"/>
        <end position="130"/>
    </location>
</feature>
<keyword evidence="5" id="KW-1185">Reference proteome</keyword>
<organism evidence="4 5">
    <name type="scientific">Lachancea mirantina</name>
    <dbReference type="NCBI Taxonomy" id="1230905"/>
    <lineage>
        <taxon>Eukaryota</taxon>
        <taxon>Fungi</taxon>
        <taxon>Dikarya</taxon>
        <taxon>Ascomycota</taxon>
        <taxon>Saccharomycotina</taxon>
        <taxon>Saccharomycetes</taxon>
        <taxon>Saccharomycetales</taxon>
        <taxon>Saccharomycetaceae</taxon>
        <taxon>Lachancea</taxon>
    </lineage>
</organism>
<evidence type="ECO:0000256" key="2">
    <source>
        <dbReference type="ARBA" id="ARBA00022737"/>
    </source>
</evidence>
<feature type="region of interest" description="Disordered" evidence="3">
    <location>
        <begin position="114"/>
        <end position="167"/>
    </location>
</feature>
<feature type="region of interest" description="Disordered" evidence="3">
    <location>
        <begin position="627"/>
        <end position="657"/>
    </location>
</feature>
<keyword evidence="2" id="KW-0677">Repeat</keyword>
<evidence type="ECO:0000256" key="1">
    <source>
        <dbReference type="ARBA" id="ARBA00022441"/>
    </source>
</evidence>
<name>A0A1G4K3G7_9SACH</name>
<evidence type="ECO:0000256" key="3">
    <source>
        <dbReference type="SAM" id="MobiDB-lite"/>
    </source>
</evidence>
<reference evidence="5" key="1">
    <citation type="submission" date="2016-03" db="EMBL/GenBank/DDBJ databases">
        <authorList>
            <person name="Devillers H."/>
        </authorList>
    </citation>
    <scope>NUCLEOTIDE SEQUENCE [LARGE SCALE GENOMIC DNA]</scope>
</reference>
<dbReference type="OrthoDB" id="10251809at2759"/>
<dbReference type="Gene3D" id="2.120.10.80">
    <property type="entry name" value="Kelch-type beta propeller"/>
    <property type="match status" value="2"/>
</dbReference>
<dbReference type="EMBL" id="LT598467">
    <property type="protein sequence ID" value="SCU98218.1"/>
    <property type="molecule type" value="Genomic_DNA"/>
</dbReference>
<accession>A0A1G4K3G7</accession>
<feature type="compositionally biased region" description="Polar residues" evidence="3">
    <location>
        <begin position="144"/>
        <end position="154"/>
    </location>
</feature>
<evidence type="ECO:0000313" key="5">
    <source>
        <dbReference type="Proteomes" id="UP000191024"/>
    </source>
</evidence>
<dbReference type="STRING" id="1230905.A0A1G4K3G7"/>
<dbReference type="PANTHER" id="PTHR46093">
    <property type="entry name" value="ACYL-COA-BINDING DOMAIN-CONTAINING PROTEIN 5"/>
    <property type="match status" value="1"/>
</dbReference>
<dbReference type="AlphaFoldDB" id="A0A1G4K3G7"/>